<feature type="region of interest" description="Disordered" evidence="1">
    <location>
        <begin position="693"/>
        <end position="790"/>
    </location>
</feature>
<feature type="compositionally biased region" description="Polar residues" evidence="1">
    <location>
        <begin position="256"/>
        <end position="267"/>
    </location>
</feature>
<feature type="compositionally biased region" description="Low complexity" evidence="1">
    <location>
        <begin position="727"/>
        <end position="742"/>
    </location>
</feature>
<evidence type="ECO:0000256" key="1">
    <source>
        <dbReference type="SAM" id="MobiDB-lite"/>
    </source>
</evidence>
<evidence type="ECO:0000313" key="3">
    <source>
        <dbReference type="EMBL" id="KAJ3434840.1"/>
    </source>
</evidence>
<feature type="compositionally biased region" description="Basic and acidic residues" evidence="1">
    <location>
        <begin position="573"/>
        <end position="594"/>
    </location>
</feature>
<feature type="domain" description="Calponin-homology (CH)" evidence="2">
    <location>
        <begin position="29"/>
        <end position="137"/>
    </location>
</feature>
<dbReference type="Proteomes" id="UP001146793">
    <property type="component" value="Unassembled WGS sequence"/>
</dbReference>
<feature type="compositionally biased region" description="Basic and acidic residues" evidence="1">
    <location>
        <begin position="327"/>
        <end position="384"/>
    </location>
</feature>
<accession>A0AAV7Z1B3</accession>
<feature type="region of interest" description="Disordered" evidence="1">
    <location>
        <begin position="147"/>
        <end position="172"/>
    </location>
</feature>
<dbReference type="CDD" id="cd00014">
    <property type="entry name" value="CH_SF"/>
    <property type="match status" value="1"/>
</dbReference>
<feature type="compositionally biased region" description="Acidic residues" evidence="1">
    <location>
        <begin position="306"/>
        <end position="315"/>
    </location>
</feature>
<feature type="compositionally biased region" description="Basic residues" evidence="1">
    <location>
        <begin position="756"/>
        <end position="768"/>
    </location>
</feature>
<evidence type="ECO:0000259" key="2">
    <source>
        <dbReference type="PROSITE" id="PS50021"/>
    </source>
</evidence>
<feature type="compositionally biased region" description="Low complexity" evidence="1">
    <location>
        <begin position="195"/>
        <end position="214"/>
    </location>
</feature>
<feature type="compositionally biased region" description="Low complexity" evidence="1">
    <location>
        <begin position="295"/>
        <end position="304"/>
    </location>
</feature>
<feature type="region of interest" description="Disordered" evidence="1">
    <location>
        <begin position="192"/>
        <end position="681"/>
    </location>
</feature>
<dbReference type="PROSITE" id="PS50021">
    <property type="entry name" value="CH"/>
    <property type="match status" value="1"/>
</dbReference>
<feature type="compositionally biased region" description="Basic and acidic residues" evidence="1">
    <location>
        <begin position="648"/>
        <end position="662"/>
    </location>
</feature>
<proteinExistence type="predicted"/>
<dbReference type="EMBL" id="JANTQA010000042">
    <property type="protein sequence ID" value="KAJ3434840.1"/>
    <property type="molecule type" value="Genomic_DNA"/>
</dbReference>
<feature type="compositionally biased region" description="Basic and acidic residues" evidence="1">
    <location>
        <begin position="608"/>
        <end position="630"/>
    </location>
</feature>
<protein>
    <submittedName>
        <fullName evidence="3">Cerebellar degeneration-related antigen</fullName>
    </submittedName>
</protein>
<feature type="compositionally biased region" description="Basic and acidic residues" evidence="1">
    <location>
        <begin position="268"/>
        <end position="279"/>
    </location>
</feature>
<gene>
    <name evidence="3" type="ORF">M0812_01964</name>
</gene>
<feature type="compositionally biased region" description="Basic and acidic residues" evidence="1">
    <location>
        <begin position="449"/>
        <end position="466"/>
    </location>
</feature>
<feature type="compositionally biased region" description="Basic and acidic residues" evidence="1">
    <location>
        <begin position="231"/>
        <end position="255"/>
    </location>
</feature>
<dbReference type="AlphaFoldDB" id="A0AAV7Z1B3"/>
<feature type="compositionally biased region" description="Basic and acidic residues" evidence="1">
    <location>
        <begin position="392"/>
        <end position="402"/>
    </location>
</feature>
<feature type="compositionally biased region" description="Basic and acidic residues" evidence="1">
    <location>
        <begin position="413"/>
        <end position="423"/>
    </location>
</feature>
<feature type="compositionally biased region" description="Basic and acidic residues" evidence="1">
    <location>
        <begin position="516"/>
        <end position="526"/>
    </location>
</feature>
<dbReference type="Gene3D" id="1.10.418.10">
    <property type="entry name" value="Calponin-like domain"/>
    <property type="match status" value="1"/>
</dbReference>
<dbReference type="InterPro" id="IPR036872">
    <property type="entry name" value="CH_dom_sf"/>
</dbReference>
<evidence type="ECO:0000313" key="4">
    <source>
        <dbReference type="Proteomes" id="UP001146793"/>
    </source>
</evidence>
<feature type="compositionally biased region" description="Basic and acidic residues" evidence="1">
    <location>
        <begin position="537"/>
        <end position="547"/>
    </location>
</feature>
<organism evidence="3 4">
    <name type="scientific">Anaeramoeba flamelloides</name>
    <dbReference type="NCBI Taxonomy" id="1746091"/>
    <lineage>
        <taxon>Eukaryota</taxon>
        <taxon>Metamonada</taxon>
        <taxon>Anaeramoebidae</taxon>
        <taxon>Anaeramoeba</taxon>
    </lineage>
</organism>
<dbReference type="InterPro" id="IPR001715">
    <property type="entry name" value="CH_dom"/>
</dbReference>
<feature type="compositionally biased region" description="Polar residues" evidence="1">
    <location>
        <begin position="491"/>
        <end position="500"/>
    </location>
</feature>
<feature type="compositionally biased region" description="Basic and acidic residues" evidence="1">
    <location>
        <begin position="693"/>
        <end position="713"/>
    </location>
</feature>
<comment type="caution">
    <text evidence="3">The sequence shown here is derived from an EMBL/GenBank/DDBJ whole genome shotgun (WGS) entry which is preliminary data.</text>
</comment>
<reference evidence="3" key="1">
    <citation type="submission" date="2022-08" db="EMBL/GenBank/DDBJ databases">
        <title>Novel sulphate-reducing endosymbionts in the free-living metamonad Anaeramoeba.</title>
        <authorList>
            <person name="Jerlstrom-Hultqvist J."/>
            <person name="Cepicka I."/>
            <person name="Gallot-Lavallee L."/>
            <person name="Salas-Leiva D."/>
            <person name="Curtis B.A."/>
            <person name="Zahonova K."/>
            <person name="Pipaliya S."/>
            <person name="Dacks J."/>
            <person name="Roger A.J."/>
        </authorList>
    </citation>
    <scope>NUCLEOTIDE SEQUENCE</scope>
    <source>
        <strain evidence="3">Busselton2</strain>
    </source>
</reference>
<feature type="compositionally biased region" description="Acidic residues" evidence="1">
    <location>
        <begin position="549"/>
        <end position="562"/>
    </location>
</feature>
<feature type="compositionally biased region" description="Acidic residues" evidence="1">
    <location>
        <begin position="425"/>
        <end position="438"/>
    </location>
</feature>
<feature type="compositionally biased region" description="Basic and acidic residues" evidence="1">
    <location>
        <begin position="670"/>
        <end position="681"/>
    </location>
</feature>
<sequence>MSQFFPTLKKFDLRTIRGKINQKNHKKLLSDRDSLVEWIRELLQEPKLNNETIFSLKGIVLMKIVNVLRPTEKIKMIKSKLEGQQITQNLQLYQKSLVDDFGYNKNELFEISTLLNDRSLARRALVPSLTFLYDDFQKNGFKLSKSKDPRPMYFTKQDLKSNKKLKKEMKKKDKDKNYLLFDNEIYNEMKDEYSEPNSSSNKSDNSGLSISDLESGSDKESGDESGNSRKSRSEFKSESESEKEKDQNNSRREKPNSSSNWEFYSTDSNKEDNKEKQEEFGLTSEKSNSIKENDSSSSEISTSDFGLEEEEEEDNGEGKKKKRNKEKVKNHEIIEEKAGQKDKGNLKYVSDLKSKSDSDKGSESRSDSKLNSDSDLNSEKEKESNQISDSKSGSEKTSEPRSDSNPQSDSDSESEKKKGKSESDFGLEEEEEEEEEGDEGKKKKRNKERVKNHEIIDEKAVEKEEKDDQAEKEEQNQSKSGSDKTSESRSDSNPQSNSDLNSEKEKESNQTSDSKSGYDKGSESRSDSNPQSNSDSESEKKKDKSESDFGLEEEEEEEEEGDEGKKKKRNKERLKNGEIIEEKVVEKEEKEEQNQSKSGSEKINVSELDPKFQSETDTKSDSDSKSKSESETQSDSEFDSETPNVSELDPKFQSETDTKFESDSELDSGSDAKEYVYPKEGKKLLKMIKELQSKREEQERTLNQLERRSDQLKNKLWTLRIKKNDTSEGSSHFSSSSISGSSNIEVMSEGTEKNKTKNPKKKKKKKNNNRFSSESSSDNDSDGSDGSYKAIRVDHNEPSLKIVTTYKDFQKYYINTMKEIYPTPYKTYKSRKTIQRIRKELLSEDKTILATYEPFMLSYTFQMEFKQNVKEVLYPKKNSNEMKELEENLSPKDFNTLKDKTYVLEKAFNLARVQSIKWARIGVSFHKLDVDNTGTGMYRAGKIWFEKSKCCVSIHGVGSAFEINWKKKKEIKIMVDTLDLRIFMIMHGKRQKIWLRANDAHQKRVLAFLLQIYFASGGKDKLINNNHRIKRNWMPPKDGNLDLAVMPPYISPAKHEIPFLITEPILQTMALDGDKRAKHVRKRFWNKQKAYFLIHILAPKPVYFDPAIFIIEKDFFTLKIGKQLSEIRFPFDKKSQVTSDTKNERVFFIKRNAQKNIITLVAKSHFERKFLLYILQYFHDRFNKKDFKK</sequence>
<name>A0AAV7Z1B3_9EUKA</name>
<feature type="compositionally biased region" description="Basic and acidic residues" evidence="1">
    <location>
        <begin position="472"/>
        <end position="490"/>
    </location>
</feature>